<evidence type="ECO:0000313" key="3">
    <source>
        <dbReference type="EMBL" id="ESK55635.1"/>
    </source>
</evidence>
<dbReference type="Pfam" id="PF24409">
    <property type="entry name" value="wHTH-PRTase_assc"/>
    <property type="match status" value="1"/>
</dbReference>
<dbReference type="STRING" id="202955.GCA_000759995_00719"/>
<protein>
    <submittedName>
        <fullName evidence="3">Uncharacterized protein</fullName>
    </submittedName>
</protein>
<accession>V2V3Y5</accession>
<evidence type="ECO:0000259" key="2">
    <source>
        <dbReference type="Pfam" id="PF24409"/>
    </source>
</evidence>
<dbReference type="InterPro" id="IPR057055">
    <property type="entry name" value="wHTH-PRTase_assoc"/>
</dbReference>
<dbReference type="OrthoDB" id="4288730at2"/>
<dbReference type="PATRIC" id="fig|1120928.5.peg.1782"/>
<organism evidence="3 4">
    <name type="scientific">Acinetobacter tjernbergiae DSM 14971 = CIP 107465</name>
    <dbReference type="NCBI Taxonomy" id="1120928"/>
    <lineage>
        <taxon>Bacteria</taxon>
        <taxon>Pseudomonadati</taxon>
        <taxon>Pseudomonadota</taxon>
        <taxon>Gammaproteobacteria</taxon>
        <taxon>Moraxellales</taxon>
        <taxon>Moraxellaceae</taxon>
        <taxon>Acinetobacter</taxon>
    </lineage>
</organism>
<proteinExistence type="predicted"/>
<feature type="domain" description="PRTase-CE" evidence="1">
    <location>
        <begin position="12"/>
        <end position="282"/>
    </location>
</feature>
<comment type="caution">
    <text evidence="3">The sequence shown here is derived from an EMBL/GenBank/DDBJ whole genome shotgun (WGS) entry which is preliminary data.</text>
</comment>
<dbReference type="Pfam" id="PF24390">
    <property type="entry name" value="PRTase-CE"/>
    <property type="match status" value="1"/>
</dbReference>
<evidence type="ECO:0000259" key="1">
    <source>
        <dbReference type="Pfam" id="PF24390"/>
    </source>
</evidence>
<evidence type="ECO:0000313" key="4">
    <source>
        <dbReference type="Proteomes" id="UP000017404"/>
    </source>
</evidence>
<dbReference type="AlphaFoldDB" id="V2V3Y5"/>
<reference evidence="3 4" key="1">
    <citation type="submission" date="2013-10" db="EMBL/GenBank/DDBJ databases">
        <title>The Genome Sequence of Acinetobacter tjernbergiae CIP107465.</title>
        <authorList>
            <consortium name="The Broad Institute Genomics Platform"/>
            <consortium name="The Broad Institute Genome Sequencing Center for Infectious Disease"/>
            <person name="Cerqueira G."/>
            <person name="Feldgarden M."/>
            <person name="Courvalin P."/>
            <person name="Grillot-Courvalin C."/>
            <person name="Clermont D."/>
            <person name="Rocha E."/>
            <person name="Yoon E.-J."/>
            <person name="Nemec A."/>
            <person name="Young S.K."/>
            <person name="Zeng Q."/>
            <person name="Gargeya S."/>
            <person name="Fitzgerald M."/>
            <person name="Abouelleil A."/>
            <person name="Alvarado L."/>
            <person name="Berlin A.M."/>
            <person name="Chapman S.B."/>
            <person name="Gainer-Dewar J."/>
            <person name="Goldberg J."/>
            <person name="Gnerre S."/>
            <person name="Griggs A."/>
            <person name="Gujja S."/>
            <person name="Hansen M."/>
            <person name="Howarth C."/>
            <person name="Imamovic A."/>
            <person name="Ireland A."/>
            <person name="Larimer J."/>
            <person name="McCowan C."/>
            <person name="Murphy C."/>
            <person name="Pearson M."/>
            <person name="Poon T.W."/>
            <person name="Priest M."/>
            <person name="Roberts A."/>
            <person name="Saif S."/>
            <person name="Shea T."/>
            <person name="Sykes S."/>
            <person name="Wortman J."/>
            <person name="Nusbaum C."/>
            <person name="Birren B."/>
        </authorList>
    </citation>
    <scope>NUCLEOTIDE SEQUENCE [LARGE SCALE GENOMIC DNA]</scope>
    <source>
        <strain evidence="3 4">CIP 107465</strain>
    </source>
</reference>
<dbReference type="EMBL" id="AYEV01000015">
    <property type="protein sequence ID" value="ESK55635.1"/>
    <property type="molecule type" value="Genomic_DNA"/>
</dbReference>
<name>V2V3Y5_9GAMM</name>
<dbReference type="RefSeq" id="WP_018679348.1">
    <property type="nucleotide sequence ID" value="NZ_AYEV01000015.1"/>
</dbReference>
<feature type="domain" description="PRTase associated wHTH" evidence="2">
    <location>
        <begin position="336"/>
        <end position="420"/>
    </location>
</feature>
<dbReference type="Proteomes" id="UP000017404">
    <property type="component" value="Unassembled WGS sequence"/>
</dbReference>
<sequence length="431" mass="49775">MVQFLSDTDFAKNWLNQFENATDRYNAKKLLNSLKYISNTDFETFIYEKLDYLKNKLNKRLAVYPVITPLPENIAGSKLFTGKFKEISETNAKVREDGKRRQYGSEDRVGHILEKVSSLHRGNGSVSDIECCPTVNTLIRQGIKDIVFVDDICGSGERFVNFFKKVIPSYLKRLISINKIRLWFVCYGITSSGLNFIKRKIKYFKTHPESIISNYSPLRLDNRISSDVRDLCFKYTRKIYGNDSASLGYKNTIGGIVFEHGCPNNLPRILWDNNKSWNALFKNRSIPIELRPNFSEDNLIDTSEILWDINQKNLAISILDSIQNNNIEPKYNLIITFLGLANRGIHSKSQFSTKLFVNSAKVNALIDELIESDLIIEQDDMLKMTLLGKCVLQKYKKTKLKDINSRKSIDSNQFIYYPHQCDGHFRFLVDC</sequence>
<keyword evidence="4" id="KW-1185">Reference proteome</keyword>
<gene>
    <name evidence="3" type="ORF">F990_01749</name>
</gene>
<dbReference type="InterPro" id="IPR056920">
    <property type="entry name" value="PRTase-CE"/>
</dbReference>